<keyword evidence="3" id="KW-0539">Nucleus</keyword>
<evidence type="ECO:0000256" key="2">
    <source>
        <dbReference type="ARBA" id="ARBA00022884"/>
    </source>
</evidence>
<sequence length="535" mass="59647">MTDTVTKRLHISGLTPALTSSDLSARLSKFGTVKSLDGFDLKDGVGQPRKFAYATIEATPAALKKCFTSLSGTTWKGAKLRIGEAKSDYRERLAEERATTNEEPSRKRQRKHYSKYTATFGPDMTLVTRENAAKRPGWKVMPSGRMVRSMRMRPEKPLPPCSNNSEKNQVSSVTAKKKKKFRPLDSRARIRTIDVTKWNGEYLRGSLLDGQIIASPLLSRTEKNTGKSSSKGEVRDMEFETDPTMPSPSICPSEFTPAAVPQTSHVEQQVADSPPHPATTADDFALERAQNLSLFNALLGDTERDGRESDSDIDESRVIEVEDYTGEEHYEIVPAAAIHGRTQTRDRDTPMEVEEPPPKEGETAVQPPPTAMKPTVSLKDLFAPREEDVGFSLLDHLDLGRDEEDDLDMGPFMMIPQGTEGEISNVTGATDSQVQPVNAPAVASTISKSSIHQRINLDPKTPLFFPKLETLFTTTTTKGSLVSPSPLYQSQTEEQIRQRWEENKVELTRGWKKRWREAMKVKRRRGGGKDLEVDL</sequence>
<dbReference type="GO" id="GO:0003723">
    <property type="term" value="F:RNA binding"/>
    <property type="evidence" value="ECO:0007669"/>
    <property type="project" value="UniProtKB-UniRule"/>
</dbReference>
<dbReference type="InterPro" id="IPR000504">
    <property type="entry name" value="RRM_dom"/>
</dbReference>
<dbReference type="InterPro" id="IPR012677">
    <property type="entry name" value="Nucleotide-bd_a/b_plait_sf"/>
</dbReference>
<dbReference type="RefSeq" id="XP_043005010.1">
    <property type="nucleotide sequence ID" value="XM_043157642.1"/>
</dbReference>
<comment type="subcellular location">
    <subcellularLocation>
        <location evidence="1">Nucleus</location>
        <location evidence="1">Nucleolus</location>
    </subcellularLocation>
</comment>
<feature type="compositionally biased region" description="Basic and acidic residues" evidence="5">
    <location>
        <begin position="343"/>
        <end position="362"/>
    </location>
</feature>
<comment type="caution">
    <text evidence="7">The sequence shown here is derived from an EMBL/GenBank/DDBJ whole genome shotgun (WGS) entry which is preliminary data.</text>
</comment>
<evidence type="ECO:0000313" key="8">
    <source>
        <dbReference type="Proteomes" id="UP001049176"/>
    </source>
</evidence>
<dbReference type="GO" id="GO:0005730">
    <property type="term" value="C:nucleolus"/>
    <property type="evidence" value="ECO:0007669"/>
    <property type="project" value="UniProtKB-SubCell"/>
</dbReference>
<dbReference type="KEGG" id="more:E1B28_012522"/>
<protein>
    <recommendedName>
        <fullName evidence="6">RRM domain-containing protein</fullName>
    </recommendedName>
</protein>
<proteinExistence type="predicted"/>
<feature type="compositionally biased region" description="Polar residues" evidence="5">
    <location>
        <begin position="161"/>
        <end position="174"/>
    </location>
</feature>
<dbReference type="PROSITE" id="PS50102">
    <property type="entry name" value="RRM"/>
    <property type="match status" value="1"/>
</dbReference>
<feature type="compositionally biased region" description="Basic and acidic residues" evidence="5">
    <location>
        <begin position="221"/>
        <end position="238"/>
    </location>
</feature>
<feature type="region of interest" description="Disordered" evidence="5">
    <location>
        <begin position="342"/>
        <end position="371"/>
    </location>
</feature>
<dbReference type="CDD" id="cd12226">
    <property type="entry name" value="RRM_NOL8"/>
    <property type="match status" value="1"/>
</dbReference>
<gene>
    <name evidence="7" type="ORF">E1B28_012522</name>
</gene>
<evidence type="ECO:0000259" key="6">
    <source>
        <dbReference type="PROSITE" id="PS50102"/>
    </source>
</evidence>
<feature type="region of interest" description="Disordered" evidence="5">
    <location>
        <begin position="221"/>
        <end position="246"/>
    </location>
</feature>
<dbReference type="SMART" id="SM00360">
    <property type="entry name" value="RRM"/>
    <property type="match status" value="1"/>
</dbReference>
<evidence type="ECO:0000256" key="5">
    <source>
        <dbReference type="SAM" id="MobiDB-lite"/>
    </source>
</evidence>
<evidence type="ECO:0000256" key="1">
    <source>
        <dbReference type="ARBA" id="ARBA00004604"/>
    </source>
</evidence>
<dbReference type="EMBL" id="CM032188">
    <property type="protein sequence ID" value="KAG7088539.1"/>
    <property type="molecule type" value="Genomic_DNA"/>
</dbReference>
<reference evidence="7" key="1">
    <citation type="journal article" date="2021" name="Genome Biol. Evol.">
        <title>The assembled and annotated genome of the fairy-ring fungus Marasmius oreades.</title>
        <authorList>
            <person name="Hiltunen M."/>
            <person name="Ament-Velasquez S.L."/>
            <person name="Johannesson H."/>
        </authorList>
    </citation>
    <scope>NUCLEOTIDE SEQUENCE</scope>
    <source>
        <strain evidence="7">03SP1</strain>
    </source>
</reference>
<evidence type="ECO:0000313" key="7">
    <source>
        <dbReference type="EMBL" id="KAG7088539.1"/>
    </source>
</evidence>
<dbReference type="PANTHER" id="PTHR48029">
    <property type="entry name" value="NUCLEOLAR PROTEIN 8"/>
    <property type="match status" value="1"/>
</dbReference>
<dbReference type="Proteomes" id="UP001049176">
    <property type="component" value="Chromosome 8"/>
</dbReference>
<keyword evidence="8" id="KW-1185">Reference proteome</keyword>
<dbReference type="GeneID" id="66081597"/>
<dbReference type="Gene3D" id="3.30.70.330">
    <property type="match status" value="1"/>
</dbReference>
<dbReference type="SUPFAM" id="SSF54928">
    <property type="entry name" value="RNA-binding domain, RBD"/>
    <property type="match status" value="1"/>
</dbReference>
<dbReference type="PANTHER" id="PTHR48029:SF1">
    <property type="entry name" value="NUCLEOLAR PROTEIN 8"/>
    <property type="match status" value="1"/>
</dbReference>
<dbReference type="OrthoDB" id="21643at2759"/>
<dbReference type="InterPro" id="IPR034138">
    <property type="entry name" value="NOP8_RRM"/>
</dbReference>
<organism evidence="7 8">
    <name type="scientific">Marasmius oreades</name>
    <name type="common">fairy-ring Marasmius</name>
    <dbReference type="NCBI Taxonomy" id="181124"/>
    <lineage>
        <taxon>Eukaryota</taxon>
        <taxon>Fungi</taxon>
        <taxon>Dikarya</taxon>
        <taxon>Basidiomycota</taxon>
        <taxon>Agaricomycotina</taxon>
        <taxon>Agaricomycetes</taxon>
        <taxon>Agaricomycetidae</taxon>
        <taxon>Agaricales</taxon>
        <taxon>Marasmiineae</taxon>
        <taxon>Marasmiaceae</taxon>
        <taxon>Marasmius</taxon>
    </lineage>
</organism>
<dbReference type="InterPro" id="IPR035979">
    <property type="entry name" value="RBD_domain_sf"/>
</dbReference>
<dbReference type="AlphaFoldDB" id="A0A9P7RRR4"/>
<evidence type="ECO:0000256" key="3">
    <source>
        <dbReference type="ARBA" id="ARBA00023242"/>
    </source>
</evidence>
<feature type="domain" description="RRM" evidence="6">
    <location>
        <begin position="7"/>
        <end position="87"/>
    </location>
</feature>
<name>A0A9P7RRR4_9AGAR</name>
<keyword evidence="2 4" id="KW-0694">RNA-binding</keyword>
<accession>A0A9P7RRR4</accession>
<evidence type="ECO:0000256" key="4">
    <source>
        <dbReference type="PROSITE-ProRule" id="PRU00176"/>
    </source>
</evidence>
<feature type="region of interest" description="Disordered" evidence="5">
    <location>
        <begin position="154"/>
        <end position="180"/>
    </location>
</feature>